<dbReference type="AlphaFoldDB" id="S0JR72"/>
<feature type="transmembrane region" description="Helical" evidence="1">
    <location>
        <begin position="7"/>
        <end position="28"/>
    </location>
</feature>
<organism evidence="2 3">
    <name type="scientific">Enterococcus saccharolyticus subsp. saccharolyticus ATCC 43076</name>
    <dbReference type="NCBI Taxonomy" id="1139996"/>
    <lineage>
        <taxon>Bacteria</taxon>
        <taxon>Bacillati</taxon>
        <taxon>Bacillota</taxon>
        <taxon>Bacilli</taxon>
        <taxon>Lactobacillales</taxon>
        <taxon>Enterococcaceae</taxon>
        <taxon>Enterococcus</taxon>
    </lineage>
</organism>
<evidence type="ECO:0000313" key="2">
    <source>
        <dbReference type="EMBL" id="EOT29396.1"/>
    </source>
</evidence>
<keyword evidence="1" id="KW-0472">Membrane</keyword>
<evidence type="ECO:0000256" key="1">
    <source>
        <dbReference type="SAM" id="Phobius"/>
    </source>
</evidence>
<dbReference type="HOGENOM" id="CLU_2953344_0_0_9"/>
<gene>
    <name evidence="2" type="ORF">OMQ_01348</name>
</gene>
<keyword evidence="1" id="KW-0812">Transmembrane</keyword>
<dbReference type="Proteomes" id="UP000014136">
    <property type="component" value="Unassembled WGS sequence"/>
</dbReference>
<comment type="caution">
    <text evidence="2">The sequence shown here is derived from an EMBL/GenBank/DDBJ whole genome shotgun (WGS) entry which is preliminary data.</text>
</comment>
<feature type="transmembrane region" description="Helical" evidence="1">
    <location>
        <begin position="34"/>
        <end position="53"/>
    </location>
</feature>
<evidence type="ECO:0000313" key="3">
    <source>
        <dbReference type="Proteomes" id="UP000014136"/>
    </source>
</evidence>
<reference evidence="2 3" key="1">
    <citation type="submission" date="2013-03" db="EMBL/GenBank/DDBJ databases">
        <title>The Genome Sequence of Enterococcus saccharolyticus ATCC_43076 (Illumina only assembly).</title>
        <authorList>
            <consortium name="The Broad Institute Genomics Platform"/>
            <consortium name="The Broad Institute Genome Sequencing Center for Infectious Disease"/>
            <person name="Earl A."/>
            <person name="Russ C."/>
            <person name="Gilmore M."/>
            <person name="Surin D."/>
            <person name="Walker B."/>
            <person name="Young S."/>
            <person name="Zeng Q."/>
            <person name="Gargeya S."/>
            <person name="Fitzgerald M."/>
            <person name="Haas B."/>
            <person name="Abouelleil A."/>
            <person name="Allen A.W."/>
            <person name="Alvarado L."/>
            <person name="Arachchi H.M."/>
            <person name="Berlin A.M."/>
            <person name="Chapman S.B."/>
            <person name="Gainer-Dewar J."/>
            <person name="Goldberg J."/>
            <person name="Griggs A."/>
            <person name="Gujja S."/>
            <person name="Hansen M."/>
            <person name="Howarth C."/>
            <person name="Imamovic A."/>
            <person name="Ireland A."/>
            <person name="Larimer J."/>
            <person name="McCowan C."/>
            <person name="Murphy C."/>
            <person name="Pearson M."/>
            <person name="Poon T.W."/>
            <person name="Priest M."/>
            <person name="Roberts A."/>
            <person name="Saif S."/>
            <person name="Shea T."/>
            <person name="Sisk P."/>
            <person name="Sykes S."/>
            <person name="Wortman J."/>
            <person name="Nusbaum C."/>
            <person name="Birren B."/>
        </authorList>
    </citation>
    <scope>NUCLEOTIDE SEQUENCE [LARGE SCALE GENOMIC DNA]</scope>
    <source>
        <strain evidence="2 3">ATCC 43076</strain>
    </source>
</reference>
<dbReference type="RefSeq" id="WP_016175145.1">
    <property type="nucleotide sequence ID" value="NZ_KE136389.1"/>
</dbReference>
<keyword evidence="1" id="KW-1133">Transmembrane helix</keyword>
<protein>
    <submittedName>
        <fullName evidence="2">Uncharacterized protein</fullName>
    </submittedName>
</protein>
<proteinExistence type="predicted"/>
<accession>S0JR72</accession>
<dbReference type="EMBL" id="AHYT01000004">
    <property type="protein sequence ID" value="EOT29396.1"/>
    <property type="molecule type" value="Genomic_DNA"/>
</dbReference>
<keyword evidence="3" id="KW-1185">Reference proteome</keyword>
<sequence>MKQKTYVVLKVLYILLMIALVIVLGRAILMGNKWYSIMLVLVLVGMTKDLWLFKKRVKE</sequence>
<name>S0JR72_9ENTE</name>